<protein>
    <submittedName>
        <fullName evidence="3">KIAA1430-like protein-domain-containing protein</fullName>
    </submittedName>
</protein>
<organism evidence="3 4">
    <name type="scientific">Tribonema minus</name>
    <dbReference type="NCBI Taxonomy" id="303371"/>
    <lineage>
        <taxon>Eukaryota</taxon>
        <taxon>Sar</taxon>
        <taxon>Stramenopiles</taxon>
        <taxon>Ochrophyta</taxon>
        <taxon>PX clade</taxon>
        <taxon>Xanthophyceae</taxon>
        <taxon>Tribonematales</taxon>
        <taxon>Tribonemataceae</taxon>
        <taxon>Tribonema</taxon>
    </lineage>
</organism>
<dbReference type="OrthoDB" id="2163395at2759"/>
<proteinExistence type="inferred from homology"/>
<evidence type="ECO:0000313" key="3">
    <source>
        <dbReference type="EMBL" id="KAG5179681.1"/>
    </source>
</evidence>
<dbReference type="Pfam" id="PF13879">
    <property type="entry name" value="Hmw_CFAP97"/>
    <property type="match status" value="1"/>
</dbReference>
<dbReference type="EMBL" id="JAFCMP010000446">
    <property type="protein sequence ID" value="KAG5179681.1"/>
    <property type="molecule type" value="Genomic_DNA"/>
</dbReference>
<reference evidence="3" key="1">
    <citation type="submission" date="2021-02" db="EMBL/GenBank/DDBJ databases">
        <title>First Annotated Genome of the Yellow-green Alga Tribonema minus.</title>
        <authorList>
            <person name="Mahan K.M."/>
        </authorList>
    </citation>
    <scope>NUCLEOTIDE SEQUENCE</scope>
    <source>
        <strain evidence="3">UTEX B ZZ1240</strain>
    </source>
</reference>
<name>A0A836CD52_9STRA</name>
<evidence type="ECO:0000313" key="4">
    <source>
        <dbReference type="Proteomes" id="UP000664859"/>
    </source>
</evidence>
<dbReference type="InterPro" id="IPR029488">
    <property type="entry name" value="Hmw/CFAP97"/>
</dbReference>
<comment type="similarity">
    <text evidence="1">Belongs to the CFAP97 family.</text>
</comment>
<feature type="compositionally biased region" description="Gly residues" evidence="2">
    <location>
        <begin position="179"/>
        <end position="194"/>
    </location>
</feature>
<evidence type="ECO:0000256" key="2">
    <source>
        <dbReference type="SAM" id="MobiDB-lite"/>
    </source>
</evidence>
<keyword evidence="4" id="KW-1185">Reference proteome</keyword>
<feature type="region of interest" description="Disordered" evidence="2">
    <location>
        <begin position="163"/>
        <end position="194"/>
    </location>
</feature>
<dbReference type="AlphaFoldDB" id="A0A836CD52"/>
<comment type="caution">
    <text evidence="3">The sequence shown here is derived from an EMBL/GenBank/DDBJ whole genome shotgun (WGS) entry which is preliminary data.</text>
</comment>
<gene>
    <name evidence="3" type="ORF">JKP88DRAFT_167336</name>
</gene>
<evidence type="ECO:0000256" key="1">
    <source>
        <dbReference type="ARBA" id="ARBA00008315"/>
    </source>
</evidence>
<feature type="compositionally biased region" description="Acidic residues" evidence="2">
    <location>
        <begin position="169"/>
        <end position="178"/>
    </location>
</feature>
<accession>A0A836CD52</accession>
<dbReference type="Proteomes" id="UP000664859">
    <property type="component" value="Unassembled WGS sequence"/>
</dbReference>
<dbReference type="PANTHER" id="PTHR33768">
    <property type="entry name" value="MIP11318P"/>
    <property type="match status" value="1"/>
</dbReference>
<sequence>MDRGRRAMPTGNKACHERHVRKCQDLHRQQLTSIKSTIDNKPPKTLRAVAGTNAKKQQLMEDRYAQIERDNRILLEKMSTIMRSRPTVALAESVEAQARYAKSLNRESRKRELQRITRENARILAAIQSSEPVYNSGQWEREARDHERYLKNICEYPVSLLTRSPSVPEVDEGGDEGEGGGGGSAGRGGGGGGW</sequence>
<dbReference type="PANTHER" id="PTHR33768:SF3">
    <property type="entry name" value="MIP11318P"/>
    <property type="match status" value="1"/>
</dbReference>
<dbReference type="InterPro" id="IPR038792">
    <property type="entry name" value="CFAP97D1/2"/>
</dbReference>